<evidence type="ECO:0000313" key="2">
    <source>
        <dbReference type="Proteomes" id="UP000298030"/>
    </source>
</evidence>
<comment type="caution">
    <text evidence="1">The sequence shown here is derived from an EMBL/GenBank/DDBJ whole genome shotgun (WGS) entry which is preliminary data.</text>
</comment>
<accession>A0A4Y7SAU2</accession>
<organism evidence="1 2">
    <name type="scientific">Coprinellus micaceus</name>
    <name type="common">Glistening ink-cap mushroom</name>
    <name type="synonym">Coprinus micaceus</name>
    <dbReference type="NCBI Taxonomy" id="71717"/>
    <lineage>
        <taxon>Eukaryota</taxon>
        <taxon>Fungi</taxon>
        <taxon>Dikarya</taxon>
        <taxon>Basidiomycota</taxon>
        <taxon>Agaricomycotina</taxon>
        <taxon>Agaricomycetes</taxon>
        <taxon>Agaricomycetidae</taxon>
        <taxon>Agaricales</taxon>
        <taxon>Agaricineae</taxon>
        <taxon>Psathyrellaceae</taxon>
        <taxon>Coprinellus</taxon>
    </lineage>
</organism>
<dbReference type="OrthoDB" id="341511at2759"/>
<dbReference type="AlphaFoldDB" id="A0A4Y7SAU2"/>
<evidence type="ECO:0000313" key="1">
    <source>
        <dbReference type="EMBL" id="TEB18676.1"/>
    </source>
</evidence>
<protein>
    <submittedName>
        <fullName evidence="1">Uncharacterized protein</fullName>
    </submittedName>
</protein>
<dbReference type="Proteomes" id="UP000298030">
    <property type="component" value="Unassembled WGS sequence"/>
</dbReference>
<reference evidence="1 2" key="1">
    <citation type="journal article" date="2019" name="Nat. Ecol. Evol.">
        <title>Megaphylogeny resolves global patterns of mushroom evolution.</title>
        <authorList>
            <person name="Varga T."/>
            <person name="Krizsan K."/>
            <person name="Foldi C."/>
            <person name="Dima B."/>
            <person name="Sanchez-Garcia M."/>
            <person name="Sanchez-Ramirez S."/>
            <person name="Szollosi G.J."/>
            <person name="Szarkandi J.G."/>
            <person name="Papp V."/>
            <person name="Albert L."/>
            <person name="Andreopoulos W."/>
            <person name="Angelini C."/>
            <person name="Antonin V."/>
            <person name="Barry K.W."/>
            <person name="Bougher N.L."/>
            <person name="Buchanan P."/>
            <person name="Buyck B."/>
            <person name="Bense V."/>
            <person name="Catcheside P."/>
            <person name="Chovatia M."/>
            <person name="Cooper J."/>
            <person name="Damon W."/>
            <person name="Desjardin D."/>
            <person name="Finy P."/>
            <person name="Geml J."/>
            <person name="Haridas S."/>
            <person name="Hughes K."/>
            <person name="Justo A."/>
            <person name="Karasinski D."/>
            <person name="Kautmanova I."/>
            <person name="Kiss B."/>
            <person name="Kocsube S."/>
            <person name="Kotiranta H."/>
            <person name="LaButti K.M."/>
            <person name="Lechner B.E."/>
            <person name="Liimatainen K."/>
            <person name="Lipzen A."/>
            <person name="Lukacs Z."/>
            <person name="Mihaltcheva S."/>
            <person name="Morgado L.N."/>
            <person name="Niskanen T."/>
            <person name="Noordeloos M.E."/>
            <person name="Ohm R.A."/>
            <person name="Ortiz-Santana B."/>
            <person name="Ovrebo C."/>
            <person name="Racz N."/>
            <person name="Riley R."/>
            <person name="Savchenko A."/>
            <person name="Shiryaev A."/>
            <person name="Soop K."/>
            <person name="Spirin V."/>
            <person name="Szebenyi C."/>
            <person name="Tomsovsky M."/>
            <person name="Tulloss R.E."/>
            <person name="Uehling J."/>
            <person name="Grigoriev I.V."/>
            <person name="Vagvolgyi C."/>
            <person name="Papp T."/>
            <person name="Martin F.M."/>
            <person name="Miettinen O."/>
            <person name="Hibbett D.S."/>
            <person name="Nagy L.G."/>
        </authorList>
    </citation>
    <scope>NUCLEOTIDE SEQUENCE [LARGE SCALE GENOMIC DNA]</scope>
    <source>
        <strain evidence="1 2">FP101781</strain>
    </source>
</reference>
<name>A0A4Y7SAU2_COPMI</name>
<gene>
    <name evidence="1" type="ORF">FA13DRAFT_1803221</name>
</gene>
<sequence>MNISNMTAKVIRHFQSIYTRPMVSREWTSKRIEDIMEETSMPYFDYDHIVPRIHEEILNVSLKDIATPETGLTPFINSPTAYGTIEGPLVLEIVHITEIGVCAFDLEEVRQERAHIHHQRRISAIRSATRERESCYELRSLLRQGVE</sequence>
<proteinExistence type="predicted"/>
<dbReference type="EMBL" id="QPFP01000237">
    <property type="protein sequence ID" value="TEB18676.1"/>
    <property type="molecule type" value="Genomic_DNA"/>
</dbReference>
<keyword evidence="2" id="KW-1185">Reference proteome</keyword>